<reference evidence="4" key="1">
    <citation type="journal article" date="2020" name="mSystems">
        <title>Genome- and Community-Level Interaction Insights into Carbon Utilization and Element Cycling Functions of Hydrothermarchaeota in Hydrothermal Sediment.</title>
        <authorList>
            <person name="Zhou Z."/>
            <person name="Liu Y."/>
            <person name="Xu W."/>
            <person name="Pan J."/>
            <person name="Luo Z.H."/>
            <person name="Li M."/>
        </authorList>
    </citation>
    <scope>NUCLEOTIDE SEQUENCE [LARGE SCALE GENOMIC DNA]</scope>
    <source>
        <strain evidence="4">SpSt-605</strain>
    </source>
</reference>
<sequence>MKAKDIMIPLEDYLTPENTLKEAVNLLRTAKMGEERVGVKGLPVLDEKGRLVGMLSMRDILKAVFPFYLSMMDLGEFTWDGMVESLAKKVANKKVKEIMSKQVITVPEDAPLMECIDHMLKHNIKRLPVVNKEGKVVGMIYERDVFFAVTKAMLEENNGG</sequence>
<name>A0A832GR48_9BACT</name>
<dbReference type="InterPro" id="IPR051257">
    <property type="entry name" value="Diverse_CBS-Domain"/>
</dbReference>
<dbReference type="EMBL" id="DSZU01000100">
    <property type="protein sequence ID" value="HGV55580.1"/>
    <property type="molecule type" value="Genomic_DNA"/>
</dbReference>
<dbReference type="SMART" id="SM00116">
    <property type="entry name" value="CBS"/>
    <property type="match status" value="2"/>
</dbReference>
<keyword evidence="1 2" id="KW-0129">CBS domain</keyword>
<feature type="domain" description="CBS" evidence="3">
    <location>
        <begin position="7"/>
        <end position="74"/>
    </location>
</feature>
<dbReference type="PROSITE" id="PS51371">
    <property type="entry name" value="CBS"/>
    <property type="match status" value="2"/>
</dbReference>
<dbReference type="Pfam" id="PF00571">
    <property type="entry name" value="CBS"/>
    <property type="match status" value="2"/>
</dbReference>
<evidence type="ECO:0000256" key="2">
    <source>
        <dbReference type="PROSITE-ProRule" id="PRU00703"/>
    </source>
</evidence>
<dbReference type="CDD" id="cd02205">
    <property type="entry name" value="CBS_pair_SF"/>
    <property type="match status" value="1"/>
</dbReference>
<organism evidence="4">
    <name type="scientific">Caldimicrobium thiodismutans</name>
    <dbReference type="NCBI Taxonomy" id="1653476"/>
    <lineage>
        <taxon>Bacteria</taxon>
        <taxon>Pseudomonadati</taxon>
        <taxon>Thermodesulfobacteriota</taxon>
        <taxon>Thermodesulfobacteria</taxon>
        <taxon>Thermodesulfobacteriales</taxon>
        <taxon>Thermodesulfobacteriaceae</taxon>
        <taxon>Caldimicrobium</taxon>
    </lineage>
</organism>
<evidence type="ECO:0000259" key="3">
    <source>
        <dbReference type="PROSITE" id="PS51371"/>
    </source>
</evidence>
<dbReference type="PANTHER" id="PTHR43080">
    <property type="entry name" value="CBS DOMAIN-CONTAINING PROTEIN CBSX3, MITOCHONDRIAL"/>
    <property type="match status" value="1"/>
</dbReference>
<dbReference type="AlphaFoldDB" id="A0A832GR48"/>
<gene>
    <name evidence="4" type="ORF">ENT73_05795</name>
</gene>
<dbReference type="Gene3D" id="3.10.580.10">
    <property type="entry name" value="CBS-domain"/>
    <property type="match status" value="1"/>
</dbReference>
<dbReference type="InterPro" id="IPR000644">
    <property type="entry name" value="CBS_dom"/>
</dbReference>
<dbReference type="InterPro" id="IPR046342">
    <property type="entry name" value="CBS_dom_sf"/>
</dbReference>
<comment type="caution">
    <text evidence="4">The sequence shown here is derived from an EMBL/GenBank/DDBJ whole genome shotgun (WGS) entry which is preliminary data.</text>
</comment>
<protein>
    <submittedName>
        <fullName evidence="4">CBS domain-containing protein</fullName>
    </submittedName>
</protein>
<evidence type="ECO:0000313" key="4">
    <source>
        <dbReference type="EMBL" id="HGV55580.1"/>
    </source>
</evidence>
<dbReference type="PANTHER" id="PTHR43080:SF2">
    <property type="entry name" value="CBS DOMAIN-CONTAINING PROTEIN"/>
    <property type="match status" value="1"/>
</dbReference>
<feature type="domain" description="CBS" evidence="3">
    <location>
        <begin position="99"/>
        <end position="156"/>
    </location>
</feature>
<proteinExistence type="predicted"/>
<accession>A0A832GR48</accession>
<evidence type="ECO:0000256" key="1">
    <source>
        <dbReference type="ARBA" id="ARBA00023122"/>
    </source>
</evidence>
<dbReference type="SUPFAM" id="SSF54631">
    <property type="entry name" value="CBS-domain pair"/>
    <property type="match status" value="1"/>
</dbReference>